<protein>
    <submittedName>
        <fullName evidence="1">Uncharacterized protein</fullName>
    </submittedName>
</protein>
<reference evidence="1 2" key="1">
    <citation type="journal article" date="2022" name="bioRxiv">
        <title>Genomics of Preaxostyla Flagellates Illuminates Evolutionary Transitions and the Path Towards Mitochondrial Loss.</title>
        <authorList>
            <person name="Novak L.V.F."/>
            <person name="Treitli S.C."/>
            <person name="Pyrih J."/>
            <person name="Halakuc P."/>
            <person name="Pipaliya S.V."/>
            <person name="Vacek V."/>
            <person name="Brzon O."/>
            <person name="Soukal P."/>
            <person name="Eme L."/>
            <person name="Dacks J.B."/>
            <person name="Karnkowska A."/>
            <person name="Elias M."/>
            <person name="Hampl V."/>
        </authorList>
    </citation>
    <scope>NUCLEOTIDE SEQUENCE [LARGE SCALE GENOMIC DNA]</scope>
    <source>
        <strain evidence="1">NAU3</strain>
        <tissue evidence="1">Gut</tissue>
    </source>
</reference>
<accession>A0ABQ9Y9M2</accession>
<evidence type="ECO:0000313" key="2">
    <source>
        <dbReference type="Proteomes" id="UP001281761"/>
    </source>
</evidence>
<comment type="caution">
    <text evidence="1">The sequence shown here is derived from an EMBL/GenBank/DDBJ whole genome shotgun (WGS) entry which is preliminary data.</text>
</comment>
<name>A0ABQ9Y9M2_9EUKA</name>
<gene>
    <name evidence="1" type="ORF">BLNAU_4644</name>
</gene>
<proteinExistence type="predicted"/>
<sequence>MTIADLHQYISLDPKHIHPRSPHVVLLDGAVVRESQIRLPFLEGLSPQSRPRHLHAFLEGRQSGQVGNQTDLTTKESNDLKDQLLELISCGVNPTYQDIASILSLLGSIKNIMHTISPPDSILQRKIDIQQPQARARLLFDGHSSRNQPELWMTLGQMGIDCYSLVISQSMLVFRAICKNYLQFLQKQNKQLMSREFKIGHEQLSRRWDSSIRSQLPKNAWTSTYQIRTRLKVILHDDDDVEGENITVSKIKRRHSRKCEESTPRIDQDETNQDSLAKMAVTSQPGIQLDELMTDRKTRNGRPLKRPAWIVEYL</sequence>
<dbReference type="EMBL" id="JARBJD010000023">
    <property type="protein sequence ID" value="KAK2960427.1"/>
    <property type="molecule type" value="Genomic_DNA"/>
</dbReference>
<evidence type="ECO:0000313" key="1">
    <source>
        <dbReference type="EMBL" id="KAK2960427.1"/>
    </source>
</evidence>
<keyword evidence="2" id="KW-1185">Reference proteome</keyword>
<dbReference type="Proteomes" id="UP001281761">
    <property type="component" value="Unassembled WGS sequence"/>
</dbReference>
<organism evidence="1 2">
    <name type="scientific">Blattamonas nauphoetae</name>
    <dbReference type="NCBI Taxonomy" id="2049346"/>
    <lineage>
        <taxon>Eukaryota</taxon>
        <taxon>Metamonada</taxon>
        <taxon>Preaxostyla</taxon>
        <taxon>Oxymonadida</taxon>
        <taxon>Blattamonas</taxon>
    </lineage>
</organism>